<evidence type="ECO:0000313" key="3">
    <source>
        <dbReference type="Proteomes" id="UP000438429"/>
    </source>
</evidence>
<accession>A0A6A4RY78</accession>
<name>A0A6A4RY78_SCOMX</name>
<dbReference type="EMBL" id="VEVO01000022">
    <property type="protein sequence ID" value="KAF0023394.1"/>
    <property type="molecule type" value="Genomic_DNA"/>
</dbReference>
<comment type="caution">
    <text evidence="2">The sequence shown here is derived from an EMBL/GenBank/DDBJ whole genome shotgun (WGS) entry which is preliminary data.</text>
</comment>
<proteinExistence type="predicted"/>
<organism evidence="2 3">
    <name type="scientific">Scophthalmus maximus</name>
    <name type="common">Turbot</name>
    <name type="synonym">Psetta maxima</name>
    <dbReference type="NCBI Taxonomy" id="52904"/>
    <lineage>
        <taxon>Eukaryota</taxon>
        <taxon>Metazoa</taxon>
        <taxon>Chordata</taxon>
        <taxon>Craniata</taxon>
        <taxon>Vertebrata</taxon>
        <taxon>Euteleostomi</taxon>
        <taxon>Actinopterygii</taxon>
        <taxon>Neopterygii</taxon>
        <taxon>Teleostei</taxon>
        <taxon>Neoteleostei</taxon>
        <taxon>Acanthomorphata</taxon>
        <taxon>Carangaria</taxon>
        <taxon>Pleuronectiformes</taxon>
        <taxon>Pleuronectoidei</taxon>
        <taxon>Scophthalmidae</taxon>
        <taxon>Scophthalmus</taxon>
    </lineage>
</organism>
<gene>
    <name evidence="2" type="ORF">F2P81_024024</name>
</gene>
<evidence type="ECO:0000256" key="1">
    <source>
        <dbReference type="SAM" id="MobiDB-lite"/>
    </source>
</evidence>
<protein>
    <submittedName>
        <fullName evidence="2">Uncharacterized protein</fullName>
    </submittedName>
</protein>
<feature type="region of interest" description="Disordered" evidence="1">
    <location>
        <begin position="217"/>
        <end position="259"/>
    </location>
</feature>
<sequence>MADDKQDSPISVKTLRSELYSYQKGMRTDIKAQIESMHREIRNDISSLREEPRADVGVLRDEILQKMEALHAEKAFERVQWDYLFSTLSKFGIGSEFISVVNYCMLGCPLSPLLFALSIEPLAISLRTAKEYKVVNVYKCFGYRKAAGLAEENRLRYCKGCSFLSRSIWQRNPSWRPGTYHPSLFNTVIQLWSSRNHAVFPASSDLAYCQQGQHSAPASHSQGWSPYPSSPAPASHSQGWSPYLPSPQPQGGLPYQPAPAPLASLNQFREWRLRKASLEDKEREMRGEPPKKQQTKESYRYTCKICGQSKSKLTGHTLLHVLAICLKLKGKLHVKAYLCLG</sequence>
<dbReference type="Proteomes" id="UP000438429">
    <property type="component" value="Unassembled WGS sequence"/>
</dbReference>
<evidence type="ECO:0000313" key="2">
    <source>
        <dbReference type="EMBL" id="KAF0023394.1"/>
    </source>
</evidence>
<dbReference type="AlphaFoldDB" id="A0A6A4RY78"/>
<reference evidence="2 3" key="1">
    <citation type="submission" date="2019-06" db="EMBL/GenBank/DDBJ databases">
        <title>Draft genomes of female and male turbot (Scophthalmus maximus).</title>
        <authorList>
            <person name="Xu H."/>
            <person name="Xu X.-W."/>
            <person name="Shao C."/>
            <person name="Chen S."/>
        </authorList>
    </citation>
    <scope>NUCLEOTIDE SEQUENCE [LARGE SCALE GENOMIC DNA]</scope>
    <source>
        <strain evidence="2">Ysfricsl-2016a</strain>
        <tissue evidence="2">Blood</tissue>
    </source>
</reference>